<accession>A0ABS3CN04</accession>
<dbReference type="InterPro" id="IPR011048">
    <property type="entry name" value="Haem_d1_sf"/>
</dbReference>
<dbReference type="PANTHER" id="PTHR30344:SF1">
    <property type="entry name" value="6-PHOSPHOGLUCONOLACTONASE"/>
    <property type="match status" value="1"/>
</dbReference>
<proteinExistence type="inferred from homology"/>
<feature type="chain" id="PRO_5045127985" evidence="3">
    <location>
        <begin position="23"/>
        <end position="379"/>
    </location>
</feature>
<dbReference type="EMBL" id="JAFKCU010000006">
    <property type="protein sequence ID" value="MBN7817630.1"/>
    <property type="molecule type" value="Genomic_DNA"/>
</dbReference>
<keyword evidence="2" id="KW-0119">Carbohydrate metabolism</keyword>
<feature type="signal peptide" evidence="3">
    <location>
        <begin position="1"/>
        <end position="22"/>
    </location>
</feature>
<dbReference type="SUPFAM" id="SSF51004">
    <property type="entry name" value="C-terminal (heme d1) domain of cytochrome cd1-nitrite reductase"/>
    <property type="match status" value="1"/>
</dbReference>
<comment type="caution">
    <text evidence="4">The sequence shown here is derived from an EMBL/GenBank/DDBJ whole genome shotgun (WGS) entry which is preliminary data.</text>
</comment>
<dbReference type="PROSITE" id="PS51257">
    <property type="entry name" value="PROKAR_LIPOPROTEIN"/>
    <property type="match status" value="1"/>
</dbReference>
<evidence type="ECO:0000313" key="5">
    <source>
        <dbReference type="Proteomes" id="UP000664480"/>
    </source>
</evidence>
<evidence type="ECO:0000256" key="1">
    <source>
        <dbReference type="ARBA" id="ARBA00005564"/>
    </source>
</evidence>
<dbReference type="InterPro" id="IPR050282">
    <property type="entry name" value="Cycloisomerase_2"/>
</dbReference>
<dbReference type="Pfam" id="PF10282">
    <property type="entry name" value="Lactonase"/>
    <property type="match status" value="1"/>
</dbReference>
<gene>
    <name evidence="4" type="ORF">J0A69_19460</name>
</gene>
<comment type="similarity">
    <text evidence="1">Belongs to the cycloisomerase 2 family.</text>
</comment>
<protein>
    <submittedName>
        <fullName evidence="4">Lactonase family protein</fullName>
    </submittedName>
</protein>
<dbReference type="Proteomes" id="UP000664480">
    <property type="component" value="Unassembled WGS sequence"/>
</dbReference>
<keyword evidence="2" id="KW-0313">Glucose metabolism</keyword>
<evidence type="ECO:0000256" key="3">
    <source>
        <dbReference type="SAM" id="SignalP"/>
    </source>
</evidence>
<name>A0ABS3CN04_9BACT</name>
<reference evidence="4 5" key="1">
    <citation type="submission" date="2021-03" db="EMBL/GenBank/DDBJ databases">
        <title>novel species isolated from a fishpond in China.</title>
        <authorList>
            <person name="Lu H."/>
            <person name="Cai Z."/>
        </authorList>
    </citation>
    <scope>NUCLEOTIDE SEQUENCE [LARGE SCALE GENOMIC DNA]</scope>
    <source>
        <strain evidence="4 5">YJ13C</strain>
    </source>
</reference>
<keyword evidence="3" id="KW-0732">Signal</keyword>
<dbReference type="Gene3D" id="2.130.10.10">
    <property type="entry name" value="YVTN repeat-like/Quinoprotein amine dehydrogenase"/>
    <property type="match status" value="1"/>
</dbReference>
<organism evidence="4 5">
    <name type="scientific">Algoriphagus pacificus</name>
    <dbReference type="NCBI Taxonomy" id="2811234"/>
    <lineage>
        <taxon>Bacteria</taxon>
        <taxon>Pseudomonadati</taxon>
        <taxon>Bacteroidota</taxon>
        <taxon>Cytophagia</taxon>
        <taxon>Cytophagales</taxon>
        <taxon>Cyclobacteriaceae</taxon>
        <taxon>Algoriphagus</taxon>
    </lineage>
</organism>
<dbReference type="InterPro" id="IPR019405">
    <property type="entry name" value="Lactonase_7-beta_prop"/>
</dbReference>
<evidence type="ECO:0000313" key="4">
    <source>
        <dbReference type="EMBL" id="MBN7817630.1"/>
    </source>
</evidence>
<keyword evidence="5" id="KW-1185">Reference proteome</keyword>
<dbReference type="InterPro" id="IPR015943">
    <property type="entry name" value="WD40/YVTN_repeat-like_dom_sf"/>
</dbReference>
<dbReference type="RefSeq" id="WP_206588293.1">
    <property type="nucleotide sequence ID" value="NZ_JAFKCU010000006.1"/>
</dbReference>
<evidence type="ECO:0000256" key="2">
    <source>
        <dbReference type="ARBA" id="ARBA00022526"/>
    </source>
</evidence>
<sequence length="379" mass="41738">MKQLLYLSLVTLFVAACSNPSAIQMPQETQTYSFLVGTYTDTVDQGINFLKFNPEENLFEVQLLAPDVQNPSYVIASKNSKLVFALEESAGVSGGDVLSFNLNLAKDSLELIAKQSSYGNHPCYLALSPDESLLTVGNYSGGNLSIYSVQEDGNFTYLQTVQHEGKSVNEARQEGPHVHSTVFNPKGDRLLVADLGTDKIYNYKVSGNEAEPLSLLAEFPVTPGDGPRHMKFSEDGESVFVVQEMSATLEIYSFMEDKLELKQRLSLLDEGFTGQVGAAEVRLSSDGKNVYVSNRGEANTISVFSKNESGEFERIQNISSGGVMPRNFIVTKDGKYLLAAHQSSNDIVVFERNPETGELTITDWKVTLNKPVYLFQLTD</sequence>
<dbReference type="PANTHER" id="PTHR30344">
    <property type="entry name" value="6-PHOSPHOGLUCONOLACTONASE-RELATED"/>
    <property type="match status" value="1"/>
</dbReference>